<feature type="compositionally biased region" description="Pro residues" evidence="2">
    <location>
        <begin position="275"/>
        <end position="284"/>
    </location>
</feature>
<feature type="compositionally biased region" description="Pro residues" evidence="2">
    <location>
        <begin position="386"/>
        <end position="400"/>
    </location>
</feature>
<dbReference type="GO" id="GO:0016538">
    <property type="term" value="F:cyclin-dependent protein serine/threonine kinase regulator activity"/>
    <property type="evidence" value="ECO:0007669"/>
    <property type="project" value="InterPro"/>
</dbReference>
<keyword evidence="1" id="KW-0195">Cyclin</keyword>
<feature type="region of interest" description="Disordered" evidence="2">
    <location>
        <begin position="300"/>
        <end position="436"/>
    </location>
</feature>
<proteinExistence type="predicted"/>
<dbReference type="InterPro" id="IPR043198">
    <property type="entry name" value="Cyclin/Ssn8"/>
</dbReference>
<reference evidence="5" key="1">
    <citation type="submission" date="2017-02" db="UniProtKB">
        <authorList>
            <consortium name="WormBaseParasite"/>
        </authorList>
    </citation>
    <scope>IDENTIFICATION</scope>
</reference>
<keyword evidence="4" id="KW-1185">Reference proteome</keyword>
<dbReference type="AlphaFoldDB" id="A0A0R3TYK4"/>
<reference evidence="3 4" key="2">
    <citation type="submission" date="2018-11" db="EMBL/GenBank/DDBJ databases">
        <authorList>
            <consortium name="Pathogen Informatics"/>
        </authorList>
    </citation>
    <scope>NUCLEOTIDE SEQUENCE [LARGE SCALE GENOMIC DNA]</scope>
</reference>
<feature type="compositionally biased region" description="Pro residues" evidence="2">
    <location>
        <begin position="339"/>
        <end position="365"/>
    </location>
</feature>
<dbReference type="OrthoDB" id="25002at2759"/>
<gene>
    <name evidence="3" type="ORF">HNAJ_LOCUS12927</name>
</gene>
<sequence length="436" mass="48443">MRSADVPQRAEVMTSKEKQLCACLIHAIGCRTKCSPIVISNALFYMHRVYHKFSHAKLKPIDLAITTIFIANKTEDLRVPLSLLIDAAYYIVGSRQTPSRAMYHKIAAKIFSLEGMLLMYLGFQYLEGRHPHFVLAKMEPKGKLAKDLLECAYVISINMLLFTTFCLRYSAEEVAAACVKVAATWMKRDMGCHAEAWLQEFGEGVKFELICEIAEGFITTFNDVDPRIKEEVRATMHKYRLTLNETSTSVERRDARPQVLPPPANVHPSSLTILPSPPAQPHLHPPLLISPPCLQPGVNHSLLPNAPVPPPTRRHPTPILRSPPLPPDYPTSLLQHSLIPPPSPLPLLSPPLPPQNTPPPPPGSPPCNLTFLPQNSSISRPLSPLRSPPLRSPRLPPQSPPCSTKRSSNAPPGPTERDSTSESGAKKPRMDQYHYY</sequence>
<evidence type="ECO:0000256" key="2">
    <source>
        <dbReference type="SAM" id="MobiDB-lite"/>
    </source>
</evidence>
<dbReference type="GO" id="GO:0006357">
    <property type="term" value="P:regulation of transcription by RNA polymerase II"/>
    <property type="evidence" value="ECO:0007669"/>
    <property type="project" value="InterPro"/>
</dbReference>
<dbReference type="EMBL" id="UZAE01014795">
    <property type="protein sequence ID" value="VDO14471.1"/>
    <property type="molecule type" value="Genomic_DNA"/>
</dbReference>
<evidence type="ECO:0000313" key="5">
    <source>
        <dbReference type="WBParaSite" id="HNAJ_0001295301-mRNA-1"/>
    </source>
</evidence>
<feature type="region of interest" description="Disordered" evidence="2">
    <location>
        <begin position="245"/>
        <end position="288"/>
    </location>
</feature>
<name>A0A0R3TYK4_RODNA</name>
<dbReference type="WBParaSite" id="HNAJ_0001295301-mRNA-1">
    <property type="protein sequence ID" value="HNAJ_0001295301-mRNA-1"/>
    <property type="gene ID" value="HNAJ_0001295301"/>
</dbReference>
<dbReference type="InterPro" id="IPR036915">
    <property type="entry name" value="Cyclin-like_sf"/>
</dbReference>
<dbReference type="PANTHER" id="PTHR10026">
    <property type="entry name" value="CYCLIN"/>
    <property type="match status" value="1"/>
</dbReference>
<evidence type="ECO:0000256" key="1">
    <source>
        <dbReference type="ARBA" id="ARBA00023127"/>
    </source>
</evidence>
<feature type="compositionally biased region" description="Basic and acidic residues" evidence="2">
    <location>
        <begin position="415"/>
        <end position="436"/>
    </location>
</feature>
<protein>
    <submittedName>
        <fullName evidence="5">Cyclin N-terminal domain-containing protein</fullName>
    </submittedName>
</protein>
<accession>A0A0R3TYK4</accession>
<dbReference type="Pfam" id="PF21797">
    <property type="entry name" value="CycT2-like_C"/>
    <property type="match status" value="1"/>
</dbReference>
<dbReference type="STRING" id="102285.A0A0R3TYK4"/>
<evidence type="ECO:0000313" key="4">
    <source>
        <dbReference type="Proteomes" id="UP000278807"/>
    </source>
</evidence>
<dbReference type="Proteomes" id="UP000278807">
    <property type="component" value="Unassembled WGS sequence"/>
</dbReference>
<evidence type="ECO:0000313" key="3">
    <source>
        <dbReference type="EMBL" id="VDO14471.1"/>
    </source>
</evidence>
<dbReference type="Gene3D" id="1.10.472.10">
    <property type="entry name" value="Cyclin-like"/>
    <property type="match status" value="2"/>
</dbReference>
<dbReference type="SUPFAM" id="SSF47954">
    <property type="entry name" value="Cyclin-like"/>
    <property type="match status" value="2"/>
</dbReference>
<feature type="compositionally biased region" description="Low complexity" evidence="2">
    <location>
        <begin position="376"/>
        <end position="385"/>
    </location>
</feature>
<organism evidence="5">
    <name type="scientific">Rodentolepis nana</name>
    <name type="common">Dwarf tapeworm</name>
    <name type="synonym">Hymenolepis nana</name>
    <dbReference type="NCBI Taxonomy" id="102285"/>
    <lineage>
        <taxon>Eukaryota</taxon>
        <taxon>Metazoa</taxon>
        <taxon>Spiralia</taxon>
        <taxon>Lophotrochozoa</taxon>
        <taxon>Platyhelminthes</taxon>
        <taxon>Cestoda</taxon>
        <taxon>Eucestoda</taxon>
        <taxon>Cyclophyllidea</taxon>
        <taxon>Hymenolepididae</taxon>
        <taxon>Rodentolepis</taxon>
    </lineage>
</organism>